<dbReference type="InterPro" id="IPR043519">
    <property type="entry name" value="NT_sf"/>
</dbReference>
<evidence type="ECO:0000313" key="1">
    <source>
        <dbReference type="EMBL" id="UQZ84850.1"/>
    </source>
</evidence>
<protein>
    <submittedName>
        <fullName evidence="1">Uncharacterized protein</fullName>
    </submittedName>
</protein>
<name>A0ABY4RSC5_9BACL</name>
<proteinExistence type="predicted"/>
<dbReference type="Proteomes" id="UP001057134">
    <property type="component" value="Chromosome"/>
</dbReference>
<gene>
    <name evidence="1" type="ORF">SK3146_04105</name>
</gene>
<dbReference type="RefSeq" id="WP_249860574.1">
    <property type="nucleotide sequence ID" value="NZ_CP027059.1"/>
</dbReference>
<dbReference type="EMBL" id="CP027059">
    <property type="protein sequence ID" value="UQZ84850.1"/>
    <property type="molecule type" value="Genomic_DNA"/>
</dbReference>
<reference evidence="1" key="2">
    <citation type="journal article" date="2021" name="J Anim Sci Technol">
        <title>Complete genome sequence of Paenibacillus konkukensis sp. nov. SK3146 as a potential probiotic strain.</title>
        <authorList>
            <person name="Jung H.I."/>
            <person name="Park S."/>
            <person name="Niu K.M."/>
            <person name="Lee S.W."/>
            <person name="Kothari D."/>
            <person name="Yi K.J."/>
            <person name="Kim S.K."/>
        </authorList>
    </citation>
    <scope>NUCLEOTIDE SEQUENCE</scope>
    <source>
        <strain evidence="1">SK3146</strain>
    </source>
</reference>
<dbReference type="SUPFAM" id="SSF81301">
    <property type="entry name" value="Nucleotidyltransferase"/>
    <property type="match status" value="1"/>
</dbReference>
<evidence type="ECO:0000313" key="2">
    <source>
        <dbReference type="Proteomes" id="UP001057134"/>
    </source>
</evidence>
<organism evidence="1 2">
    <name type="scientific">Paenibacillus konkukensis</name>
    <dbReference type="NCBI Taxonomy" id="2020716"/>
    <lineage>
        <taxon>Bacteria</taxon>
        <taxon>Bacillati</taxon>
        <taxon>Bacillota</taxon>
        <taxon>Bacilli</taxon>
        <taxon>Bacillales</taxon>
        <taxon>Paenibacillaceae</taxon>
        <taxon>Paenibacillus</taxon>
    </lineage>
</organism>
<sequence>MNIRLSSVRAVADRLESSGIAYASGGSGLLCSLGLADKVNDWDFTTEASQEELTAALQDFSCIVAPSGDYPFASECRLSIPDSAPPFDIIGRFAVHSDSGVVRLPVLTSAVWHGIRIGSPEVWAVAYALMGRQSKAALLLAYLREHGADREALRLLLEEPLPDRIRAELERLRLRPDAPR</sequence>
<dbReference type="Gene3D" id="3.30.460.40">
    <property type="match status" value="1"/>
</dbReference>
<reference evidence="1" key="1">
    <citation type="submission" date="2018-02" db="EMBL/GenBank/DDBJ databases">
        <authorList>
            <person name="Kim S.-K."/>
            <person name="Jung H.-I."/>
            <person name="Lee S.-W."/>
        </authorList>
    </citation>
    <scope>NUCLEOTIDE SEQUENCE</scope>
    <source>
        <strain evidence="1">SK3146</strain>
    </source>
</reference>
<keyword evidence="2" id="KW-1185">Reference proteome</keyword>
<accession>A0ABY4RSC5</accession>